<organism evidence="1 2">
    <name type="scientific">Arctium lappa</name>
    <name type="common">Greater burdock</name>
    <name type="synonym">Lappa major</name>
    <dbReference type="NCBI Taxonomy" id="4217"/>
    <lineage>
        <taxon>Eukaryota</taxon>
        <taxon>Viridiplantae</taxon>
        <taxon>Streptophyta</taxon>
        <taxon>Embryophyta</taxon>
        <taxon>Tracheophyta</taxon>
        <taxon>Spermatophyta</taxon>
        <taxon>Magnoliopsida</taxon>
        <taxon>eudicotyledons</taxon>
        <taxon>Gunneridae</taxon>
        <taxon>Pentapetalae</taxon>
        <taxon>asterids</taxon>
        <taxon>campanulids</taxon>
        <taxon>Asterales</taxon>
        <taxon>Asteraceae</taxon>
        <taxon>Carduoideae</taxon>
        <taxon>Cardueae</taxon>
        <taxon>Arctiinae</taxon>
        <taxon>Arctium</taxon>
    </lineage>
</organism>
<evidence type="ECO:0000313" key="1">
    <source>
        <dbReference type="EMBL" id="KAI3771065.1"/>
    </source>
</evidence>
<dbReference type="EMBL" id="CM042047">
    <property type="protein sequence ID" value="KAI3771065.1"/>
    <property type="molecule type" value="Genomic_DNA"/>
</dbReference>
<sequence>MMVVVHAQYVKPYAVDLVVQRKSATNSNDRFTVMDVNGNMMFKIKDIRFSIHDRHILFDASDKPVLTFKKKLRSIHGRWQAFKGENTGHKDLLFSVKKSMAAKHETELDVFLVENKEEAVCDCKVKGDWETKSCTIYAQDGCTSLAEVHDKENITDTFGITVYPEVDYVFIIALVAILTEMKSNDGGGKKKKSKKKKMTKKNSEKKNSDSSDDDKTVKDKKDQEKEDRDQNEEKKEPEERQAEDYDEEEEEEDDDYDEDDYDENDSYDEEPKYDNYNDGDDDDYESETSSSDEDESPEKKTEK</sequence>
<accession>A0ACB9FJM5</accession>
<gene>
    <name evidence="1" type="ORF">L6452_02218</name>
</gene>
<dbReference type="Proteomes" id="UP001055879">
    <property type="component" value="Linkage Group LG01"/>
</dbReference>
<protein>
    <submittedName>
        <fullName evidence="1">Uncharacterized protein</fullName>
    </submittedName>
</protein>
<comment type="caution">
    <text evidence="1">The sequence shown here is derived from an EMBL/GenBank/DDBJ whole genome shotgun (WGS) entry which is preliminary data.</text>
</comment>
<name>A0ACB9FJM5_ARCLA</name>
<evidence type="ECO:0000313" key="2">
    <source>
        <dbReference type="Proteomes" id="UP001055879"/>
    </source>
</evidence>
<reference evidence="2" key="1">
    <citation type="journal article" date="2022" name="Mol. Ecol. Resour.">
        <title>The genomes of chicory, endive, great burdock and yacon provide insights into Asteraceae palaeo-polyploidization history and plant inulin production.</title>
        <authorList>
            <person name="Fan W."/>
            <person name="Wang S."/>
            <person name="Wang H."/>
            <person name="Wang A."/>
            <person name="Jiang F."/>
            <person name="Liu H."/>
            <person name="Zhao H."/>
            <person name="Xu D."/>
            <person name="Zhang Y."/>
        </authorList>
    </citation>
    <scope>NUCLEOTIDE SEQUENCE [LARGE SCALE GENOMIC DNA]</scope>
    <source>
        <strain evidence="2">cv. Niubang</strain>
    </source>
</reference>
<proteinExistence type="predicted"/>
<reference evidence="1 2" key="2">
    <citation type="journal article" date="2022" name="Mol. Ecol. Resour.">
        <title>The genomes of chicory, endive, great burdock and yacon provide insights into Asteraceae paleo-polyploidization history and plant inulin production.</title>
        <authorList>
            <person name="Fan W."/>
            <person name="Wang S."/>
            <person name="Wang H."/>
            <person name="Wang A."/>
            <person name="Jiang F."/>
            <person name="Liu H."/>
            <person name="Zhao H."/>
            <person name="Xu D."/>
            <person name="Zhang Y."/>
        </authorList>
    </citation>
    <scope>NUCLEOTIDE SEQUENCE [LARGE SCALE GENOMIC DNA]</scope>
    <source>
        <strain evidence="2">cv. Niubang</strain>
    </source>
</reference>
<keyword evidence="2" id="KW-1185">Reference proteome</keyword>